<accession>A0A364N6U8</accession>
<organism evidence="2 3">
    <name type="scientific">Stemphylium lycopersici</name>
    <name type="common">Tomato gray leaf spot disease fungus</name>
    <name type="synonym">Thyrospora lycopersici</name>
    <dbReference type="NCBI Taxonomy" id="183478"/>
    <lineage>
        <taxon>Eukaryota</taxon>
        <taxon>Fungi</taxon>
        <taxon>Dikarya</taxon>
        <taxon>Ascomycota</taxon>
        <taxon>Pezizomycotina</taxon>
        <taxon>Dothideomycetes</taxon>
        <taxon>Pleosporomycetidae</taxon>
        <taxon>Pleosporales</taxon>
        <taxon>Pleosporineae</taxon>
        <taxon>Pleosporaceae</taxon>
        <taxon>Stemphylium</taxon>
    </lineage>
</organism>
<evidence type="ECO:0000256" key="1">
    <source>
        <dbReference type="SAM" id="MobiDB-lite"/>
    </source>
</evidence>
<dbReference type="PANTHER" id="PTHR38790:SF4">
    <property type="entry name" value="2EXR DOMAIN-CONTAINING PROTEIN"/>
    <property type="match status" value="1"/>
</dbReference>
<evidence type="ECO:0000313" key="3">
    <source>
        <dbReference type="Proteomes" id="UP000249619"/>
    </source>
</evidence>
<evidence type="ECO:0000313" key="2">
    <source>
        <dbReference type="EMBL" id="RAR12972.1"/>
    </source>
</evidence>
<sequence length="195" mass="22498">MVKRKSEQPSSRAEAPSNPSSPSSFPFPFLSLCPEIRQRIYHFTLTTPEITISTFFTNLNDAVLSQDPFALLRTCRQIYTEARLVFYTANTFNFPCYRFYRDSWNGRSVLSQEQQDAIQSIVLDEGRLYFFDGERWIVPWVVYIKTFPGLKKVVLRGDDIVQKLERATAAEGTLSWREFLTGRECGGLQVVVDSR</sequence>
<dbReference type="OrthoDB" id="3666869at2759"/>
<proteinExistence type="predicted"/>
<feature type="region of interest" description="Disordered" evidence="1">
    <location>
        <begin position="1"/>
        <end position="23"/>
    </location>
</feature>
<dbReference type="EMBL" id="QGDH01000042">
    <property type="protein sequence ID" value="RAR12972.1"/>
    <property type="molecule type" value="Genomic_DNA"/>
</dbReference>
<dbReference type="Proteomes" id="UP000249619">
    <property type="component" value="Unassembled WGS sequence"/>
</dbReference>
<keyword evidence="3" id="KW-1185">Reference proteome</keyword>
<gene>
    <name evidence="2" type="ORF">DDE83_003637</name>
</gene>
<comment type="caution">
    <text evidence="2">The sequence shown here is derived from an EMBL/GenBank/DDBJ whole genome shotgun (WGS) entry which is preliminary data.</text>
</comment>
<dbReference type="AlphaFoldDB" id="A0A364N6U8"/>
<protein>
    <submittedName>
        <fullName evidence="2">Uncharacterized protein</fullName>
    </submittedName>
</protein>
<feature type="compositionally biased region" description="Low complexity" evidence="1">
    <location>
        <begin position="9"/>
        <end position="23"/>
    </location>
</feature>
<dbReference type="PANTHER" id="PTHR38790">
    <property type="entry name" value="2EXR DOMAIN-CONTAINING PROTEIN-RELATED"/>
    <property type="match status" value="1"/>
</dbReference>
<name>A0A364N6U8_STELY</name>
<reference evidence="3" key="1">
    <citation type="submission" date="2018-05" db="EMBL/GenBank/DDBJ databases">
        <title>Draft genome sequence of Stemphylium lycopersici strain CIDEFI 213.</title>
        <authorList>
            <person name="Medina R."/>
            <person name="Franco M.E.E."/>
            <person name="Lucentini C.G."/>
            <person name="Saparrat M.C.N."/>
            <person name="Balatti P.A."/>
        </authorList>
    </citation>
    <scope>NUCLEOTIDE SEQUENCE [LARGE SCALE GENOMIC DNA]</scope>
    <source>
        <strain evidence="3">CIDEFI 213</strain>
    </source>
</reference>